<evidence type="ECO:0000256" key="1">
    <source>
        <dbReference type="ARBA" id="ARBA00004162"/>
    </source>
</evidence>
<dbReference type="Pfam" id="PF22813">
    <property type="entry name" value="TcaA_2nd"/>
    <property type="match status" value="1"/>
</dbReference>
<evidence type="ECO:0000259" key="13">
    <source>
        <dbReference type="Pfam" id="PF22813"/>
    </source>
</evidence>
<dbReference type="PANTHER" id="PTHR40038">
    <property type="entry name" value="MEMBRANE-ASSOCIATED PROTEIN TCAA"/>
    <property type="match status" value="1"/>
</dbReference>
<evidence type="ECO:0000256" key="11">
    <source>
        <dbReference type="ARBA" id="ARBA00023251"/>
    </source>
</evidence>
<reference evidence="16 17" key="1">
    <citation type="submission" date="2023-07" db="EMBL/GenBank/DDBJ databases">
        <title>Genomic Encyclopedia of Type Strains, Phase IV (KMG-IV): sequencing the most valuable type-strain genomes for metagenomic binning, comparative biology and taxonomic classification.</title>
        <authorList>
            <person name="Goeker M."/>
        </authorList>
    </citation>
    <scope>NUCLEOTIDE SEQUENCE [LARGE SCALE GENOMIC DNA]</scope>
    <source>
        <strain evidence="16 17">DSM 20694</strain>
    </source>
</reference>
<evidence type="ECO:0000256" key="9">
    <source>
        <dbReference type="ARBA" id="ARBA00022989"/>
    </source>
</evidence>
<evidence type="ECO:0000256" key="3">
    <source>
        <dbReference type="ARBA" id="ARBA00017896"/>
    </source>
</evidence>
<name>A0ABT9UWT1_9FIRM</name>
<keyword evidence="11" id="KW-0046">Antibiotic resistance</keyword>
<feature type="domain" description="TcaA second" evidence="13">
    <location>
        <begin position="52"/>
        <end position="148"/>
    </location>
</feature>
<dbReference type="RefSeq" id="WP_307487502.1">
    <property type="nucleotide sequence ID" value="NZ_JAUSUF010000012.1"/>
</dbReference>
<comment type="subcellular location">
    <subcellularLocation>
        <location evidence="1">Cell membrane</location>
        <topology evidence="1">Single-pass membrane protein</topology>
    </subcellularLocation>
</comment>
<feature type="domain" description="TcaA protein NTF2-like" evidence="14">
    <location>
        <begin position="303"/>
        <end position="417"/>
    </location>
</feature>
<comment type="caution">
    <text evidence="16">The sequence shown here is derived from an EMBL/GenBank/DDBJ whole genome shotgun (WGS) entry which is preliminary data.</text>
</comment>
<dbReference type="Pfam" id="PF22819">
    <property type="entry name" value="TcaA_5th"/>
    <property type="match status" value="1"/>
</dbReference>
<evidence type="ECO:0000313" key="17">
    <source>
        <dbReference type="Proteomes" id="UP001228504"/>
    </source>
</evidence>
<keyword evidence="9 12" id="KW-1133">Transmembrane helix</keyword>
<evidence type="ECO:0000313" key="16">
    <source>
        <dbReference type="EMBL" id="MDQ0150746.1"/>
    </source>
</evidence>
<keyword evidence="8" id="KW-0862">Zinc</keyword>
<protein>
    <recommendedName>
        <fullName evidence="3">Membrane-associated protein TcaA</fullName>
    </recommendedName>
</protein>
<evidence type="ECO:0000256" key="7">
    <source>
        <dbReference type="ARBA" id="ARBA00022771"/>
    </source>
</evidence>
<feature type="transmembrane region" description="Helical" evidence="12">
    <location>
        <begin position="27"/>
        <end position="45"/>
    </location>
</feature>
<dbReference type="InterPro" id="IPR054530">
    <property type="entry name" value="TcaA_4th"/>
</dbReference>
<evidence type="ECO:0000256" key="6">
    <source>
        <dbReference type="ARBA" id="ARBA00022723"/>
    </source>
</evidence>
<dbReference type="PANTHER" id="PTHR40038:SF1">
    <property type="entry name" value="MEMBRANE-ASSOCIATED PROTEIN TCAA"/>
    <property type="match status" value="1"/>
</dbReference>
<organism evidence="16 17">
    <name type="scientific">Eubacterium multiforme</name>
    <dbReference type="NCBI Taxonomy" id="83339"/>
    <lineage>
        <taxon>Bacteria</taxon>
        <taxon>Bacillati</taxon>
        <taxon>Bacillota</taxon>
        <taxon>Clostridia</taxon>
        <taxon>Eubacteriales</taxon>
        <taxon>Eubacteriaceae</taxon>
        <taxon>Eubacterium</taxon>
    </lineage>
</organism>
<evidence type="ECO:0000256" key="5">
    <source>
        <dbReference type="ARBA" id="ARBA00022692"/>
    </source>
</evidence>
<feature type="domain" description="TcaA 4th" evidence="15">
    <location>
        <begin position="223"/>
        <end position="292"/>
    </location>
</feature>
<dbReference type="InterPro" id="IPR054528">
    <property type="entry name" value="TcaA_5th"/>
</dbReference>
<keyword evidence="6" id="KW-0479">Metal-binding</keyword>
<keyword evidence="17" id="KW-1185">Reference proteome</keyword>
<evidence type="ECO:0000256" key="8">
    <source>
        <dbReference type="ARBA" id="ARBA00022833"/>
    </source>
</evidence>
<proteinExistence type="inferred from homology"/>
<evidence type="ECO:0000259" key="15">
    <source>
        <dbReference type="Pfam" id="PF22820"/>
    </source>
</evidence>
<evidence type="ECO:0000256" key="2">
    <source>
        <dbReference type="ARBA" id="ARBA00006334"/>
    </source>
</evidence>
<dbReference type="InterPro" id="IPR023599">
    <property type="entry name" value="Mem_prot_TcaA"/>
</dbReference>
<dbReference type="Proteomes" id="UP001228504">
    <property type="component" value="Unassembled WGS sequence"/>
</dbReference>
<dbReference type="PIRSF" id="PIRSF032522">
    <property type="entry name" value="TcaA"/>
    <property type="match status" value="1"/>
</dbReference>
<keyword evidence="7" id="KW-0863">Zinc-finger</keyword>
<evidence type="ECO:0000256" key="10">
    <source>
        <dbReference type="ARBA" id="ARBA00023136"/>
    </source>
</evidence>
<evidence type="ECO:0000259" key="14">
    <source>
        <dbReference type="Pfam" id="PF22819"/>
    </source>
</evidence>
<accession>A0ABT9UWT1</accession>
<keyword evidence="4" id="KW-1003">Cell membrane</keyword>
<dbReference type="EMBL" id="JAUSUF010000012">
    <property type="protein sequence ID" value="MDQ0150746.1"/>
    <property type="molecule type" value="Genomic_DNA"/>
</dbReference>
<dbReference type="Pfam" id="PF22820">
    <property type="entry name" value="TcaA_3rd_4th"/>
    <property type="match status" value="1"/>
</dbReference>
<keyword evidence="5 12" id="KW-0812">Transmembrane</keyword>
<evidence type="ECO:0000256" key="4">
    <source>
        <dbReference type="ARBA" id="ARBA00022475"/>
    </source>
</evidence>
<evidence type="ECO:0000256" key="12">
    <source>
        <dbReference type="SAM" id="Phobius"/>
    </source>
</evidence>
<keyword evidence="10 12" id="KW-0472">Membrane</keyword>
<comment type="similarity">
    <text evidence="2">Belongs to the TcaA family.</text>
</comment>
<dbReference type="InterPro" id="IPR054529">
    <property type="entry name" value="TcaA_2nd"/>
</dbReference>
<sequence length="424" mass="48014">MNYCTKCGSKLDESGKCPKCNNKKLKIIIPIIAIIIVLIGIYIPLNKHFSNPELAITKFNEAIGSKNEGELQSILASDDSRITIDKDNTKILLDYFQSNPSYVDNVKNILKSDVESIKNGGSANNNDVFSLKKVGHKFLIFPEYKIVVKPSYIEVKTNIKDANIKVNGKEYKNVKENSEIGPLMPANYIVLAEVNNKYIKKSENIPVNLMTDQKKTINIFDNLKYINIQSDIPSAKLYVNGKDTGVSINDASNFGPVDNKSIIYAIGEKDGKKLRSSNYTVDSYSDNMYIDFSQAVKEDEDFKAQVYNLIRNYDSSFAYAVNNNDFNYIKDYLEPGSQIYNSQSKVIGSIYKQNIREDFISLDIKDLKFDKDKNEGSVTCSEVYDISKGYDNPKTRYFENVYKFSKKPDGELVLTAISETKENK</sequence>
<gene>
    <name evidence="16" type="ORF">J2S18_002716</name>
</gene>